<dbReference type="EMBL" id="GL883026">
    <property type="protein sequence ID" value="EGG15074.1"/>
    <property type="molecule type" value="Genomic_DNA"/>
</dbReference>
<dbReference type="RefSeq" id="XP_004351794.1">
    <property type="nucleotide sequence ID" value="XM_004351742.1"/>
</dbReference>
<dbReference type="Proteomes" id="UP000007797">
    <property type="component" value="Unassembled WGS sequence"/>
</dbReference>
<keyword evidence="3" id="KW-1185">Reference proteome</keyword>
<accession>F4Q8Q5</accession>
<reference evidence="3" key="1">
    <citation type="journal article" date="2011" name="Genome Res.">
        <title>Phylogeny-wide analysis of social amoeba genomes highlights ancient origins for complex intercellular communication.</title>
        <authorList>
            <person name="Heidel A.J."/>
            <person name="Lawal H.M."/>
            <person name="Felder M."/>
            <person name="Schilde C."/>
            <person name="Helps N.R."/>
            <person name="Tunggal B."/>
            <person name="Rivero F."/>
            <person name="John U."/>
            <person name="Schleicher M."/>
            <person name="Eichinger L."/>
            <person name="Platzer M."/>
            <person name="Noegel A.A."/>
            <person name="Schaap P."/>
            <person name="Gloeckner G."/>
        </authorList>
    </citation>
    <scope>NUCLEOTIDE SEQUENCE [LARGE SCALE GENOMIC DNA]</scope>
    <source>
        <strain evidence="3">SH3</strain>
    </source>
</reference>
<keyword evidence="1" id="KW-0472">Membrane</keyword>
<keyword evidence="1" id="KW-0812">Transmembrane</keyword>
<evidence type="ECO:0000256" key="1">
    <source>
        <dbReference type="SAM" id="Phobius"/>
    </source>
</evidence>
<proteinExistence type="predicted"/>
<dbReference type="KEGG" id="dfa:DFA_09897"/>
<feature type="transmembrane region" description="Helical" evidence="1">
    <location>
        <begin position="222"/>
        <end position="238"/>
    </location>
</feature>
<name>F4Q8Q5_CACFS</name>
<organism evidence="2 3">
    <name type="scientific">Cavenderia fasciculata</name>
    <name type="common">Slime mold</name>
    <name type="synonym">Dictyostelium fasciculatum</name>
    <dbReference type="NCBI Taxonomy" id="261658"/>
    <lineage>
        <taxon>Eukaryota</taxon>
        <taxon>Amoebozoa</taxon>
        <taxon>Evosea</taxon>
        <taxon>Eumycetozoa</taxon>
        <taxon>Dictyostelia</taxon>
        <taxon>Acytosteliales</taxon>
        <taxon>Cavenderiaceae</taxon>
        <taxon>Cavenderia</taxon>
    </lineage>
</organism>
<evidence type="ECO:0000313" key="2">
    <source>
        <dbReference type="EMBL" id="EGG15074.1"/>
    </source>
</evidence>
<dbReference type="PANTHER" id="PTHR33459">
    <property type="entry name" value="DD-GDCA PROTEIN"/>
    <property type="match status" value="1"/>
</dbReference>
<keyword evidence="1" id="KW-1133">Transmembrane helix</keyword>
<dbReference type="GeneID" id="14867124"/>
<sequence length="239" mass="26127">MYNCTSGVCTNPISPSCKTGSGTNNALCPTNQYCNTTNAICEDLRPLGANCSGLETCQKGMFCTPVTQYWTTCQPRFSLQEGSICRDSVQCDSTKNLYCGPQNNAIRYCEKFPAIEPSYNCYTNGSCGNNYICGCSSTPSTGSCKVQFALTQECQNVFGKYTDCINQCPRVTNPVASSCINSCNRYGNVLPVCSPYYTCYKYQAPTDTSSSSVSMSSNQKEISFIILFFISIVNIITFL</sequence>
<gene>
    <name evidence="2" type="ORF">DFA_09897</name>
</gene>
<evidence type="ECO:0000313" key="3">
    <source>
        <dbReference type="Proteomes" id="UP000007797"/>
    </source>
</evidence>
<protein>
    <recommendedName>
        <fullName evidence="4">Paramecium surface antigen repeat-containing protein</fullName>
    </recommendedName>
</protein>
<dbReference type="AlphaFoldDB" id="F4Q8Q5"/>
<dbReference type="InterPro" id="IPR052326">
    <property type="entry name" value="Diff-Dev_Assoc_Protein"/>
</dbReference>
<evidence type="ECO:0008006" key="4">
    <source>
        <dbReference type="Google" id="ProtNLM"/>
    </source>
</evidence>
<dbReference type="PANTHER" id="PTHR33459:SF7">
    <property type="entry name" value="DD-GDCA PROTEIN"/>
    <property type="match status" value="1"/>
</dbReference>